<reference evidence="1 2" key="1">
    <citation type="journal article" date="2014" name="Genome Announc.">
        <title>Draft genome sequence of Sclerotinia borealis, a psychrophilic plant pathogenic fungus.</title>
        <authorList>
            <person name="Mardanov A.V."/>
            <person name="Beletsky A.V."/>
            <person name="Kadnikov V.V."/>
            <person name="Ignatov A.N."/>
            <person name="Ravin N.V."/>
        </authorList>
    </citation>
    <scope>NUCLEOTIDE SEQUENCE [LARGE SCALE GENOMIC DNA]</scope>
    <source>
        <strain evidence="2">F-4157</strain>
    </source>
</reference>
<dbReference type="HOGENOM" id="CLU_2224745_0_0_1"/>
<proteinExistence type="predicted"/>
<dbReference type="EMBL" id="AYSA01000450">
    <property type="protein sequence ID" value="ESZ91867.1"/>
    <property type="molecule type" value="Genomic_DNA"/>
</dbReference>
<accession>W9C546</accession>
<evidence type="ECO:0000313" key="1">
    <source>
        <dbReference type="EMBL" id="ESZ91867.1"/>
    </source>
</evidence>
<gene>
    <name evidence="1" type="ORF">SBOR_7732</name>
</gene>
<organism evidence="1 2">
    <name type="scientific">Sclerotinia borealis (strain F-4128)</name>
    <dbReference type="NCBI Taxonomy" id="1432307"/>
    <lineage>
        <taxon>Eukaryota</taxon>
        <taxon>Fungi</taxon>
        <taxon>Dikarya</taxon>
        <taxon>Ascomycota</taxon>
        <taxon>Pezizomycotina</taxon>
        <taxon>Leotiomycetes</taxon>
        <taxon>Helotiales</taxon>
        <taxon>Sclerotiniaceae</taxon>
        <taxon>Sclerotinia</taxon>
    </lineage>
</organism>
<protein>
    <submittedName>
        <fullName evidence="1">Uncharacterized protein</fullName>
    </submittedName>
</protein>
<evidence type="ECO:0000313" key="2">
    <source>
        <dbReference type="Proteomes" id="UP000019487"/>
    </source>
</evidence>
<name>W9C546_SCLBF</name>
<dbReference type="OrthoDB" id="3534410at2759"/>
<dbReference type="Proteomes" id="UP000019487">
    <property type="component" value="Unassembled WGS sequence"/>
</dbReference>
<comment type="caution">
    <text evidence="1">The sequence shown here is derived from an EMBL/GenBank/DDBJ whole genome shotgun (WGS) entry which is preliminary data.</text>
</comment>
<keyword evidence="2" id="KW-1185">Reference proteome</keyword>
<sequence>MWGSEQMGGRGKLLKHDAIQVPTQDIDKLIYRKSEFFVDLGNKFRVVIVHSKKAYAGQKNREIVLFNGIEENIEKAKDAIKERLLVDFEVIRRQSSYPRTLRRRLW</sequence>
<dbReference type="AlphaFoldDB" id="W9C546"/>